<dbReference type="InterPro" id="IPR041588">
    <property type="entry name" value="Integrase_H2C2"/>
</dbReference>
<accession>A0A9W6Y3G6</accession>
<dbReference type="PANTHER" id="PTHR37984">
    <property type="entry name" value="PROTEIN CBG26694"/>
    <property type="match status" value="1"/>
</dbReference>
<evidence type="ECO:0000259" key="1">
    <source>
        <dbReference type="Pfam" id="PF17921"/>
    </source>
</evidence>
<dbReference type="AlphaFoldDB" id="A0A9W6Y3G6"/>
<evidence type="ECO:0000313" key="3">
    <source>
        <dbReference type="Proteomes" id="UP001165121"/>
    </source>
</evidence>
<organism evidence="2 3">
    <name type="scientific">Phytophthora fragariaefolia</name>
    <dbReference type="NCBI Taxonomy" id="1490495"/>
    <lineage>
        <taxon>Eukaryota</taxon>
        <taxon>Sar</taxon>
        <taxon>Stramenopiles</taxon>
        <taxon>Oomycota</taxon>
        <taxon>Peronosporomycetes</taxon>
        <taxon>Peronosporales</taxon>
        <taxon>Peronosporaceae</taxon>
        <taxon>Phytophthora</taxon>
    </lineage>
</organism>
<dbReference type="PANTHER" id="PTHR37984:SF5">
    <property type="entry name" value="PROTEIN NYNRIN-LIKE"/>
    <property type="match status" value="1"/>
</dbReference>
<evidence type="ECO:0000313" key="2">
    <source>
        <dbReference type="EMBL" id="GMF52145.1"/>
    </source>
</evidence>
<dbReference type="OrthoDB" id="106344at2759"/>
<feature type="domain" description="Integrase zinc-binding" evidence="1">
    <location>
        <begin position="96"/>
        <end position="152"/>
    </location>
</feature>
<reference evidence="2" key="1">
    <citation type="submission" date="2023-04" db="EMBL/GenBank/DDBJ databases">
        <title>Phytophthora fragariaefolia NBRC 109709.</title>
        <authorList>
            <person name="Ichikawa N."/>
            <person name="Sato H."/>
            <person name="Tonouchi N."/>
        </authorList>
    </citation>
    <scope>NUCLEOTIDE SEQUENCE</scope>
    <source>
        <strain evidence="2">NBRC 109709</strain>
    </source>
</reference>
<dbReference type="Gene3D" id="1.10.340.70">
    <property type="match status" value="1"/>
</dbReference>
<gene>
    <name evidence="2" type="ORF">Pfra01_002128900</name>
</gene>
<keyword evidence="3" id="KW-1185">Reference proteome</keyword>
<proteinExistence type="predicted"/>
<name>A0A9W6Y3G6_9STRA</name>
<dbReference type="Proteomes" id="UP001165121">
    <property type="component" value="Unassembled WGS sequence"/>
</dbReference>
<comment type="caution">
    <text evidence="2">The sequence shown here is derived from an EMBL/GenBank/DDBJ whole genome shotgun (WGS) entry which is preliminary data.</text>
</comment>
<sequence>MWNALADALSRRPDYELAHVTTVTPSVPDLIRASYASDDMCVALLKALGSKAFEDSDKDLSARPIARLHRYAFDDGLLYYSTGSDDPPRVVSRHDEDFKYRILYEANDTPVGGHLGREKPYSSVSLHYWWSNLYKWVGTYVRTCEMCQRVKPAPHAAAPLASLPVPSGVGNP</sequence>
<dbReference type="EMBL" id="BSXT01003032">
    <property type="protein sequence ID" value="GMF52145.1"/>
    <property type="molecule type" value="Genomic_DNA"/>
</dbReference>
<dbReference type="Pfam" id="PF17921">
    <property type="entry name" value="Integrase_H2C2"/>
    <property type="match status" value="1"/>
</dbReference>
<dbReference type="InterPro" id="IPR050951">
    <property type="entry name" value="Retrovirus_Pol_polyprotein"/>
</dbReference>
<protein>
    <submittedName>
        <fullName evidence="2">Unnamed protein product</fullName>
    </submittedName>
</protein>